<evidence type="ECO:0008006" key="4">
    <source>
        <dbReference type="Google" id="ProtNLM"/>
    </source>
</evidence>
<comment type="caution">
    <text evidence="2">The sequence shown here is derived from an EMBL/GenBank/DDBJ whole genome shotgun (WGS) entry which is preliminary data.</text>
</comment>
<dbReference type="EMBL" id="PDNB01000009">
    <property type="protein sequence ID" value="PGH17658.1"/>
    <property type="molecule type" value="Genomic_DNA"/>
</dbReference>
<accession>A0A2B7Y9R2</accession>
<name>A0A2B7Y9R2_9EURO</name>
<evidence type="ECO:0000313" key="2">
    <source>
        <dbReference type="EMBL" id="PGH17658.1"/>
    </source>
</evidence>
<proteinExistence type="predicted"/>
<gene>
    <name evidence="2" type="ORF">AJ79_01020</name>
</gene>
<evidence type="ECO:0000256" key="1">
    <source>
        <dbReference type="SAM" id="MobiDB-lite"/>
    </source>
</evidence>
<dbReference type="AlphaFoldDB" id="A0A2B7Y9R2"/>
<feature type="compositionally biased region" description="Polar residues" evidence="1">
    <location>
        <begin position="108"/>
        <end position="123"/>
    </location>
</feature>
<protein>
    <recommendedName>
        <fullName evidence="4">Aflatoxin regulatory protein domain-containing protein</fullName>
    </recommendedName>
</protein>
<sequence>MSALTNPPVQNLDFDIETDTPVSSFPSPDAVAQSLLLPSSYDCFSGVASSDQSTRNLQSKSANARSNTTNNDANQPQHRSPHIPDTTGYLPSWSPRSPKNSPVLLMTPVSSGTQRQTPSMQSTERNHAKDGCKCLHLTACLLEKLGAEKVRDETTALDALLGCFRRGLVQYNTILGCDRCVSLSENNMLLVMAGQYMGAICQRIVMTYLGLQRGHNQHEQTVIPAGGWNTDGSGFEWNSEGDRGNSTDITVSAKGKGPRTAGDMWFCSYRIESGSERMQVLRCLITVQVTEFTQILEKLRARAGNRREHLMLLTGTEKRIKRIRRLLYDNFNWSLDGGI</sequence>
<dbReference type="Proteomes" id="UP000223968">
    <property type="component" value="Unassembled WGS sequence"/>
</dbReference>
<dbReference type="OrthoDB" id="4356994at2759"/>
<dbReference type="STRING" id="1447875.A0A2B7Y9R2"/>
<feature type="region of interest" description="Disordered" evidence="1">
    <location>
        <begin position="52"/>
        <end position="125"/>
    </location>
</feature>
<organism evidence="2 3">
    <name type="scientific">Helicocarpus griseus UAMH5409</name>
    <dbReference type="NCBI Taxonomy" id="1447875"/>
    <lineage>
        <taxon>Eukaryota</taxon>
        <taxon>Fungi</taxon>
        <taxon>Dikarya</taxon>
        <taxon>Ascomycota</taxon>
        <taxon>Pezizomycotina</taxon>
        <taxon>Eurotiomycetes</taxon>
        <taxon>Eurotiomycetidae</taxon>
        <taxon>Onygenales</taxon>
        <taxon>Ajellomycetaceae</taxon>
        <taxon>Helicocarpus</taxon>
    </lineage>
</organism>
<keyword evidence="3" id="KW-1185">Reference proteome</keyword>
<evidence type="ECO:0000313" key="3">
    <source>
        <dbReference type="Proteomes" id="UP000223968"/>
    </source>
</evidence>
<feature type="compositionally biased region" description="Polar residues" evidence="1">
    <location>
        <begin position="52"/>
        <end position="78"/>
    </location>
</feature>
<reference evidence="2 3" key="1">
    <citation type="submission" date="2017-10" db="EMBL/GenBank/DDBJ databases">
        <title>Comparative genomics in systemic dimorphic fungi from Ajellomycetaceae.</title>
        <authorList>
            <person name="Munoz J.F."/>
            <person name="Mcewen J.G."/>
            <person name="Clay O.K."/>
            <person name="Cuomo C.A."/>
        </authorList>
    </citation>
    <scope>NUCLEOTIDE SEQUENCE [LARGE SCALE GENOMIC DNA]</scope>
    <source>
        <strain evidence="2 3">UAMH5409</strain>
    </source>
</reference>